<organism evidence="1">
    <name type="scientific">marine sediment metagenome</name>
    <dbReference type="NCBI Taxonomy" id="412755"/>
    <lineage>
        <taxon>unclassified sequences</taxon>
        <taxon>metagenomes</taxon>
        <taxon>ecological metagenomes</taxon>
    </lineage>
</organism>
<protein>
    <submittedName>
        <fullName evidence="1">Uncharacterized protein</fullName>
    </submittedName>
</protein>
<accession>A0A0F9JPP6</accession>
<evidence type="ECO:0000313" key="1">
    <source>
        <dbReference type="EMBL" id="KKM71799.1"/>
    </source>
</evidence>
<dbReference type="AlphaFoldDB" id="A0A0F9JPP6"/>
<name>A0A0F9JPP6_9ZZZZ</name>
<dbReference type="EMBL" id="LAZR01009573">
    <property type="protein sequence ID" value="KKM71799.1"/>
    <property type="molecule type" value="Genomic_DNA"/>
</dbReference>
<reference evidence="1" key="1">
    <citation type="journal article" date="2015" name="Nature">
        <title>Complex archaea that bridge the gap between prokaryotes and eukaryotes.</title>
        <authorList>
            <person name="Spang A."/>
            <person name="Saw J.H."/>
            <person name="Jorgensen S.L."/>
            <person name="Zaremba-Niedzwiedzka K."/>
            <person name="Martijn J."/>
            <person name="Lind A.E."/>
            <person name="van Eijk R."/>
            <person name="Schleper C."/>
            <person name="Guy L."/>
            <person name="Ettema T.J."/>
        </authorList>
    </citation>
    <scope>NUCLEOTIDE SEQUENCE</scope>
</reference>
<proteinExistence type="predicted"/>
<sequence>MKKKYYDCDLLTTQFLEAILGGFKCEVGEGFITEGDFALRVDQLEKLAAGCGIKRDHRGVFGEHYTKEDKPPLFREIKGRKHKLVAVEPTELMANNWAVNMREHSGEKITILPTSEGYALYREE</sequence>
<gene>
    <name evidence="1" type="ORF">LCGC14_1427040</name>
</gene>
<comment type="caution">
    <text evidence="1">The sequence shown here is derived from an EMBL/GenBank/DDBJ whole genome shotgun (WGS) entry which is preliminary data.</text>
</comment>